<dbReference type="OrthoDB" id="4158435at2"/>
<feature type="transmembrane region" description="Helical" evidence="2">
    <location>
        <begin position="56"/>
        <end position="77"/>
    </location>
</feature>
<dbReference type="RefSeq" id="WP_103886636.1">
    <property type="nucleotide sequence ID" value="NZ_FNVU01000006.1"/>
</dbReference>
<dbReference type="AlphaFoldDB" id="A0A1H6BCD9"/>
<dbReference type="EMBL" id="FNVU01000006">
    <property type="protein sequence ID" value="SEG58035.1"/>
    <property type="molecule type" value="Genomic_DNA"/>
</dbReference>
<evidence type="ECO:0000256" key="2">
    <source>
        <dbReference type="SAM" id="Phobius"/>
    </source>
</evidence>
<keyword evidence="4" id="KW-1185">Reference proteome</keyword>
<dbReference type="NCBIfam" id="NF038083">
    <property type="entry name" value="CU044_5270_fam"/>
    <property type="match status" value="1"/>
</dbReference>
<evidence type="ECO:0008006" key="5">
    <source>
        <dbReference type="Google" id="ProtNLM"/>
    </source>
</evidence>
<evidence type="ECO:0000313" key="4">
    <source>
        <dbReference type="Proteomes" id="UP000236754"/>
    </source>
</evidence>
<keyword evidence="2" id="KW-1133">Transmembrane helix</keyword>
<dbReference type="InterPro" id="IPR047789">
    <property type="entry name" value="CU044_5270-like"/>
</dbReference>
<dbReference type="Proteomes" id="UP000236754">
    <property type="component" value="Unassembled WGS sequence"/>
</dbReference>
<evidence type="ECO:0000256" key="1">
    <source>
        <dbReference type="SAM" id="MobiDB-lite"/>
    </source>
</evidence>
<reference evidence="3 4" key="1">
    <citation type="submission" date="2016-10" db="EMBL/GenBank/DDBJ databases">
        <authorList>
            <person name="de Groot N.N."/>
        </authorList>
    </citation>
    <scope>NUCLEOTIDE SEQUENCE [LARGE SCALE GENOMIC DNA]</scope>
    <source>
        <strain evidence="3 4">CGMCC 4.2023</strain>
    </source>
</reference>
<feature type="region of interest" description="Disordered" evidence="1">
    <location>
        <begin position="1"/>
        <end position="22"/>
    </location>
</feature>
<proteinExistence type="predicted"/>
<name>A0A1H6BCD9_9ACTN</name>
<organism evidence="3 4">
    <name type="scientific">Actinacidiphila yanglinensis</name>
    <dbReference type="NCBI Taxonomy" id="310779"/>
    <lineage>
        <taxon>Bacteria</taxon>
        <taxon>Bacillati</taxon>
        <taxon>Actinomycetota</taxon>
        <taxon>Actinomycetes</taxon>
        <taxon>Kitasatosporales</taxon>
        <taxon>Streptomycetaceae</taxon>
        <taxon>Actinacidiphila</taxon>
    </lineage>
</organism>
<gene>
    <name evidence="3" type="ORF">SAMN05216223_106386</name>
</gene>
<protein>
    <recommendedName>
        <fullName evidence="5">CU044_5270 family protein</fullName>
    </recommendedName>
</protein>
<accession>A0A1H6BCD9</accession>
<sequence>MNDLSQVRALRADAPAPDGDRLAPQRALLLAEFRQEAEDRTPARPVRRPRVPRRRIVLMSAAATAALAVTGGIVVSLPDHDARTPTTAGGPQVLSARASADTLELAAATVQKSGAAEPGPKQWVYEKSTSMGQGPKQTAESWTRWDGTGYANLPGIAPSGSAKGFDPNKLQVWYGPNQEAKWKKEGYDDRSQRQFYDFLATLPSDPDAMMKKILQKHAIGDVPGETAAQRDWREIDVLYRSVLIPPNAQAGLFRALAAVSGARVETGIKDPAGRPAIGVTVTYPEATASGWQGKQELFFDPTTYAYLAEIARAAPPTAPAKPRGRVVVTRNDGSVGTVVTSGTVAMTTVRDAWGVVDRPGERP</sequence>
<keyword evidence="2" id="KW-0472">Membrane</keyword>
<keyword evidence="2" id="KW-0812">Transmembrane</keyword>
<evidence type="ECO:0000313" key="3">
    <source>
        <dbReference type="EMBL" id="SEG58035.1"/>
    </source>
</evidence>